<accession>A0ABP7MPI2</accession>
<dbReference type="Proteomes" id="UP001501727">
    <property type="component" value="Unassembled WGS sequence"/>
</dbReference>
<dbReference type="InterPro" id="IPR036866">
    <property type="entry name" value="RibonucZ/Hydroxyglut_hydro"/>
</dbReference>
<dbReference type="InterPro" id="IPR001279">
    <property type="entry name" value="Metallo-B-lactamas"/>
</dbReference>
<name>A0ABP7MPI2_9GAMM</name>
<dbReference type="EMBL" id="BAAAZU010000016">
    <property type="protein sequence ID" value="GAA3927561.1"/>
    <property type="molecule type" value="Genomic_DNA"/>
</dbReference>
<feature type="domain" description="Metallo-beta-lactamase" evidence="1">
    <location>
        <begin position="20"/>
        <end position="185"/>
    </location>
</feature>
<evidence type="ECO:0000259" key="1">
    <source>
        <dbReference type="SMART" id="SM00849"/>
    </source>
</evidence>
<dbReference type="SUPFAM" id="SSF56281">
    <property type="entry name" value="Metallo-hydrolase/oxidoreductase"/>
    <property type="match status" value="1"/>
</dbReference>
<gene>
    <name evidence="2" type="ORF">GCM10022229_21960</name>
</gene>
<proteinExistence type="predicted"/>
<evidence type="ECO:0000313" key="3">
    <source>
        <dbReference type="Proteomes" id="UP001501727"/>
    </source>
</evidence>
<keyword evidence="3" id="KW-1185">Reference proteome</keyword>
<protein>
    <recommendedName>
        <fullName evidence="1">Metallo-beta-lactamase domain-containing protein</fullName>
    </recommendedName>
</protein>
<dbReference type="Gene3D" id="3.60.15.10">
    <property type="entry name" value="Ribonuclease Z/Hydroxyacylglutathione hydrolase-like"/>
    <property type="match status" value="1"/>
</dbReference>
<reference evidence="3" key="1">
    <citation type="journal article" date="2019" name="Int. J. Syst. Evol. Microbiol.">
        <title>The Global Catalogue of Microorganisms (GCM) 10K type strain sequencing project: providing services to taxonomists for standard genome sequencing and annotation.</title>
        <authorList>
            <consortium name="The Broad Institute Genomics Platform"/>
            <consortium name="The Broad Institute Genome Sequencing Center for Infectious Disease"/>
            <person name="Wu L."/>
            <person name="Ma J."/>
        </authorList>
    </citation>
    <scope>NUCLEOTIDE SEQUENCE [LARGE SCALE GENOMIC DNA]</scope>
    <source>
        <strain evidence="3">JCM 16916</strain>
    </source>
</reference>
<dbReference type="SMART" id="SM00849">
    <property type="entry name" value="Lactamase_B"/>
    <property type="match status" value="1"/>
</dbReference>
<dbReference type="RefSeq" id="WP_344760040.1">
    <property type="nucleotide sequence ID" value="NZ_BAAAZU010000016.1"/>
</dbReference>
<evidence type="ECO:0000313" key="2">
    <source>
        <dbReference type="EMBL" id="GAA3927561.1"/>
    </source>
</evidence>
<comment type="caution">
    <text evidence="2">The sequence shown here is derived from an EMBL/GenBank/DDBJ whole genome shotgun (WGS) entry which is preliminary data.</text>
</comment>
<organism evidence="2 3">
    <name type="scientific">Luteimonas lutimaris</name>
    <dbReference type="NCBI Taxonomy" id="698645"/>
    <lineage>
        <taxon>Bacteria</taxon>
        <taxon>Pseudomonadati</taxon>
        <taxon>Pseudomonadota</taxon>
        <taxon>Gammaproteobacteria</taxon>
        <taxon>Lysobacterales</taxon>
        <taxon>Lysobacteraceae</taxon>
        <taxon>Luteimonas</taxon>
    </lineage>
</organism>
<dbReference type="Pfam" id="PF00753">
    <property type="entry name" value="Lactamase_B"/>
    <property type="match status" value="1"/>
</dbReference>
<sequence length="273" mass="30505">MRIEKLCADVMMFVGDAYESVATAFIDGNEVLLVDALGSEEDARWLRSVLCDQMGLTVRLAATTHFMSDHMAGLTQFPEALVMAHRHHRHTFLSQNRPVAAFYREPDIVFDNTAIRWGRHQLRFLFNPGKTMDHFSVDVPTADLAFAGDNIVGNTVYLSKADPVLQRAAIGRIRQFGRSRIVGGHIGVFDASVLDNALRYLERIRESVVRIRTDSPAAEVSHRIASIRIEDCVEPQVQPTAFEREWHRNNLDAIVSQSIFTLDASLASAEAAA</sequence>